<sequence>MASTSSLDHFFNSSRHYLVAGASQDSSKFGHKVLKWYQAHTLPVSPLNPSRPEILGLAASPSITEFYNKHNSSPNTQGKSFDSLGVSFVTAPNVSLRILEEIKQINAAAAGKNSMPRIEAVWFQPGSYNNSVLEAARAAGVPYVIAYDDCILVHGATYLQKSKL</sequence>
<dbReference type="Gene3D" id="3.40.50.720">
    <property type="entry name" value="NAD(P)-binding Rossmann-like Domain"/>
    <property type="match status" value="1"/>
</dbReference>
<gene>
    <name evidence="2" type="ORF">BN980_GECA02s03277g</name>
</gene>
<dbReference type="AlphaFoldDB" id="A0A0J9X596"/>
<evidence type="ECO:0000313" key="3">
    <source>
        <dbReference type="Proteomes" id="UP000242525"/>
    </source>
</evidence>
<dbReference type="PANTHER" id="PTHR33303">
    <property type="entry name" value="CYTOPLASMIC PROTEIN-RELATED"/>
    <property type="match status" value="1"/>
</dbReference>
<dbReference type="EMBL" id="CCBN010000002">
    <property type="protein sequence ID" value="CDO51936.1"/>
    <property type="molecule type" value="Genomic_DNA"/>
</dbReference>
<proteinExistence type="predicted"/>
<organism evidence="2 3">
    <name type="scientific">Geotrichum candidum</name>
    <name type="common">Oospora lactis</name>
    <name type="synonym">Dipodascus geotrichum</name>
    <dbReference type="NCBI Taxonomy" id="1173061"/>
    <lineage>
        <taxon>Eukaryota</taxon>
        <taxon>Fungi</taxon>
        <taxon>Dikarya</taxon>
        <taxon>Ascomycota</taxon>
        <taxon>Saccharomycotina</taxon>
        <taxon>Dipodascomycetes</taxon>
        <taxon>Dipodascales</taxon>
        <taxon>Dipodascaceae</taxon>
        <taxon>Geotrichum</taxon>
    </lineage>
</organism>
<dbReference type="PANTHER" id="PTHR33303:SF2">
    <property type="entry name" value="COA-BINDING DOMAIN-CONTAINING PROTEIN"/>
    <property type="match status" value="1"/>
</dbReference>
<accession>A0A0J9X596</accession>
<dbReference type="Proteomes" id="UP000242525">
    <property type="component" value="Unassembled WGS sequence"/>
</dbReference>
<dbReference type="InterPro" id="IPR036291">
    <property type="entry name" value="NAD(P)-bd_dom_sf"/>
</dbReference>
<dbReference type="InterPro" id="IPR003781">
    <property type="entry name" value="CoA-bd"/>
</dbReference>
<name>A0A0J9X596_GEOCN</name>
<dbReference type="STRING" id="1173061.A0A0J9X596"/>
<dbReference type="OrthoDB" id="5138418at2759"/>
<protein>
    <recommendedName>
        <fullName evidence="1">CoA-binding domain-containing protein</fullName>
    </recommendedName>
</protein>
<feature type="domain" description="CoA-binding" evidence="1">
    <location>
        <begin position="15"/>
        <end position="155"/>
    </location>
</feature>
<evidence type="ECO:0000313" key="2">
    <source>
        <dbReference type="EMBL" id="CDO51936.1"/>
    </source>
</evidence>
<dbReference type="Pfam" id="PF13380">
    <property type="entry name" value="CoA_binding_2"/>
    <property type="match status" value="1"/>
</dbReference>
<keyword evidence="3" id="KW-1185">Reference proteome</keyword>
<comment type="caution">
    <text evidence="2">The sequence shown here is derived from an EMBL/GenBank/DDBJ whole genome shotgun (WGS) entry which is preliminary data.</text>
</comment>
<reference evidence="2" key="1">
    <citation type="submission" date="2014-03" db="EMBL/GenBank/DDBJ databases">
        <authorList>
            <person name="Casaregola S."/>
        </authorList>
    </citation>
    <scope>NUCLEOTIDE SEQUENCE [LARGE SCALE GENOMIC DNA]</scope>
    <source>
        <strain evidence="2">CLIB 918</strain>
    </source>
</reference>
<dbReference type="SUPFAM" id="SSF51735">
    <property type="entry name" value="NAD(P)-binding Rossmann-fold domains"/>
    <property type="match status" value="1"/>
</dbReference>
<evidence type="ECO:0000259" key="1">
    <source>
        <dbReference type="Pfam" id="PF13380"/>
    </source>
</evidence>